<dbReference type="Pfam" id="PF13519">
    <property type="entry name" value="VWA_2"/>
    <property type="match status" value="1"/>
</dbReference>
<evidence type="ECO:0000256" key="1">
    <source>
        <dbReference type="SAM" id="MobiDB-lite"/>
    </source>
</evidence>
<protein>
    <recommendedName>
        <fullName evidence="2">VWFA domain-containing protein</fullName>
    </recommendedName>
</protein>
<feature type="compositionally biased region" description="Polar residues" evidence="1">
    <location>
        <begin position="395"/>
        <end position="405"/>
    </location>
</feature>
<dbReference type="Gene3D" id="3.40.50.410">
    <property type="entry name" value="von Willebrand factor, type A domain"/>
    <property type="match status" value="1"/>
</dbReference>
<feature type="region of interest" description="Disordered" evidence="1">
    <location>
        <begin position="395"/>
        <end position="444"/>
    </location>
</feature>
<accession>A0A6C0B6C7</accession>
<name>A0A6C0B6C7_9ZZZZ</name>
<dbReference type="SUPFAM" id="SSF53300">
    <property type="entry name" value="vWA-like"/>
    <property type="match status" value="1"/>
</dbReference>
<feature type="compositionally biased region" description="Acidic residues" evidence="1">
    <location>
        <begin position="408"/>
        <end position="418"/>
    </location>
</feature>
<dbReference type="InterPro" id="IPR036465">
    <property type="entry name" value="vWFA_dom_sf"/>
</dbReference>
<organism evidence="3">
    <name type="scientific">viral metagenome</name>
    <dbReference type="NCBI Taxonomy" id="1070528"/>
    <lineage>
        <taxon>unclassified sequences</taxon>
        <taxon>metagenomes</taxon>
        <taxon>organismal metagenomes</taxon>
    </lineage>
</organism>
<proteinExistence type="predicted"/>
<sequence>MLSTIILNTTANSAQRSGIYEISLPAAKPTCAPKTIHIMTDVSGSMDERCSDKNSKLDQIKHVTKNIIRFIANNCANITLQVSAFNSDVMVVIEPEIVTKDNQDEMIRKIDKMEAMDMTDIEKAIRAVKIGNTGAEQHNILMTDGDANMGETRANALVKLVDIGASNTFIGFGLEHNPHMITTLANTRNGAYYFIDQLERSGVAYGEILHGIVHRVYKSARLIVENGEVYDWKTNAWTHEVYIGGLAADTKKRYHIQTDDPDKIRVQFMDDDVEVNETVFHGQFEDLTQMEYRYRTLEMLFRATQMSSPHRNAIYTLHTQPEVKSLDTQDAKPTIRDLKIEIKNLVAEMTTYMETLDDKRLMKNLCDDIVVVYRTIGTRYGHMYSCARQCSQGTERIHTASNTPGSRDEEEYGEEDPDSVFASPPRPRFGRSLFAPKKQRDPLCEDDEFNNYLVSDEAETPHSSRTATALINEISITDEDCGNNYSLTPP</sequence>
<dbReference type="InterPro" id="IPR002035">
    <property type="entry name" value="VWF_A"/>
</dbReference>
<reference evidence="3" key="1">
    <citation type="journal article" date="2020" name="Nature">
        <title>Giant virus diversity and host interactions through global metagenomics.</title>
        <authorList>
            <person name="Schulz F."/>
            <person name="Roux S."/>
            <person name="Paez-Espino D."/>
            <person name="Jungbluth S."/>
            <person name="Walsh D.A."/>
            <person name="Denef V.J."/>
            <person name="McMahon K.D."/>
            <person name="Konstantinidis K.T."/>
            <person name="Eloe-Fadrosh E.A."/>
            <person name="Kyrpides N.C."/>
            <person name="Woyke T."/>
        </authorList>
    </citation>
    <scope>NUCLEOTIDE SEQUENCE</scope>
    <source>
        <strain evidence="3">GVMAG-M-3300010157-4</strain>
    </source>
</reference>
<dbReference type="AlphaFoldDB" id="A0A6C0B6C7"/>
<dbReference type="EMBL" id="MN739084">
    <property type="protein sequence ID" value="QHS87636.1"/>
    <property type="molecule type" value="Genomic_DNA"/>
</dbReference>
<dbReference type="PROSITE" id="PS50234">
    <property type="entry name" value="VWFA"/>
    <property type="match status" value="1"/>
</dbReference>
<dbReference type="SMART" id="SM00327">
    <property type="entry name" value="VWA"/>
    <property type="match status" value="1"/>
</dbReference>
<evidence type="ECO:0000313" key="3">
    <source>
        <dbReference type="EMBL" id="QHS87636.1"/>
    </source>
</evidence>
<evidence type="ECO:0000259" key="2">
    <source>
        <dbReference type="PROSITE" id="PS50234"/>
    </source>
</evidence>
<feature type="domain" description="VWFA" evidence="2">
    <location>
        <begin position="35"/>
        <end position="216"/>
    </location>
</feature>